<dbReference type="RefSeq" id="WP_342959670.1">
    <property type="nucleotide sequence ID" value="NZ_JAZHFZ010000038.1"/>
</dbReference>
<dbReference type="Proteomes" id="UP001481677">
    <property type="component" value="Unassembled WGS sequence"/>
</dbReference>
<feature type="region of interest" description="Disordered" evidence="1">
    <location>
        <begin position="168"/>
        <end position="222"/>
    </location>
</feature>
<gene>
    <name evidence="2" type="ORF">V4C56_39960</name>
</gene>
<reference evidence="2 3" key="1">
    <citation type="submission" date="2024-01" db="EMBL/GenBank/DDBJ databases">
        <title>The diversity of rhizobia nodulating Mimosa spp. in eleven states of Brazil covering several biomes is determined by host plant, location, and edaphic factors.</title>
        <authorList>
            <person name="Rouws L."/>
            <person name="Barauna A."/>
            <person name="Beukes C."/>
            <person name="De Faria S.M."/>
            <person name="Gross E."/>
            <person name="Dos Reis Junior F.B."/>
            <person name="Simon M."/>
            <person name="Maluk M."/>
            <person name="Odee D.W."/>
            <person name="Kenicer G."/>
            <person name="Young J.P.W."/>
            <person name="Reis V.M."/>
            <person name="Zilli J."/>
            <person name="James E.K."/>
        </authorList>
    </citation>
    <scope>NUCLEOTIDE SEQUENCE [LARGE SCALE GENOMIC DNA]</scope>
    <source>
        <strain evidence="2 3">JPY530</strain>
    </source>
</reference>
<organism evidence="2 3">
    <name type="scientific">Paraburkholderia azotifigens</name>
    <dbReference type="NCBI Taxonomy" id="2057004"/>
    <lineage>
        <taxon>Bacteria</taxon>
        <taxon>Pseudomonadati</taxon>
        <taxon>Pseudomonadota</taxon>
        <taxon>Betaproteobacteria</taxon>
        <taxon>Burkholderiales</taxon>
        <taxon>Burkholderiaceae</taxon>
        <taxon>Paraburkholderia</taxon>
    </lineage>
</organism>
<protein>
    <submittedName>
        <fullName evidence="2">Uncharacterized protein</fullName>
    </submittedName>
</protein>
<comment type="caution">
    <text evidence="2">The sequence shown here is derived from an EMBL/GenBank/DDBJ whole genome shotgun (WGS) entry which is preliminary data.</text>
</comment>
<sequence length="401" mass="44814">MNAETLPEQQRFPTVSLQLRYVDLMDGDLTAGLILSQICYWALPSRKTGKSKLTVSRNGRMWLAKSRAEWWDECRVDAKTAKRKIDKIAAKGVVEKAVFKFAGSPTTHLWLNIQRLNELLDASNETNRSSPNGQHGNVEMDISSTSLILRINTDITDKDYNKDFASHGDATANFQNPETPFSGKAKSKKQNLETQNPQTERLLQKNQSGETISPRSKRSNSAAMLAPRILKRTKTASVGPRSETCMETLWEERMSVLYKDGWKSPTSRECRQLRRLHSKLVDLGNEPLRVLDYGLQNWSMFSLKVRRDKSLAGSPVQPMIGFLVEHIDSLLQLIATPGVPKKDSFSEAKHHPSSDFDPNLLKSPSDGLSAHATNLDPDQDAKPTAAYMAAALAAFYRVVGT</sequence>
<accession>A0ABU9RGB5</accession>
<evidence type="ECO:0000256" key="1">
    <source>
        <dbReference type="SAM" id="MobiDB-lite"/>
    </source>
</evidence>
<feature type="compositionally biased region" description="Polar residues" evidence="1">
    <location>
        <begin position="192"/>
        <end position="222"/>
    </location>
</feature>
<proteinExistence type="predicted"/>
<evidence type="ECO:0000313" key="2">
    <source>
        <dbReference type="EMBL" id="MEM5345785.1"/>
    </source>
</evidence>
<feature type="region of interest" description="Disordered" evidence="1">
    <location>
        <begin position="342"/>
        <end position="380"/>
    </location>
</feature>
<name>A0ABU9RGB5_9BURK</name>
<evidence type="ECO:0000313" key="3">
    <source>
        <dbReference type="Proteomes" id="UP001481677"/>
    </source>
</evidence>
<feature type="compositionally biased region" description="Basic and acidic residues" evidence="1">
    <location>
        <begin position="342"/>
        <end position="354"/>
    </location>
</feature>
<keyword evidence="3" id="KW-1185">Reference proteome</keyword>
<dbReference type="EMBL" id="JAZHGA010000054">
    <property type="protein sequence ID" value="MEM5345785.1"/>
    <property type="molecule type" value="Genomic_DNA"/>
</dbReference>